<proteinExistence type="predicted"/>
<dbReference type="AlphaFoldDB" id="A0A5C6C763"/>
<gene>
    <name evidence="2" type="ORF">Poly21_21140</name>
</gene>
<name>A0A5C6C763_9BACT</name>
<sequence>MLCRMGFSSFDIKITAHPKKACAEVPCKVFQGIAPESNMMSQSVADERGFAGDRHHYWRIIDWNNLCEVASRQRMVRMGWTEDGSRVPSSTERSWGTPPARSLTRLGSLGPRPPSQALFVPAIPVKRCHSNLTMETWILEACVQNLPRTPPWDQPKPTEGSSQANGFEKRPPPIAGLKCPINRQ</sequence>
<organism evidence="2 3">
    <name type="scientific">Allorhodopirellula heiligendammensis</name>
    <dbReference type="NCBI Taxonomy" id="2714739"/>
    <lineage>
        <taxon>Bacteria</taxon>
        <taxon>Pseudomonadati</taxon>
        <taxon>Planctomycetota</taxon>
        <taxon>Planctomycetia</taxon>
        <taxon>Pirellulales</taxon>
        <taxon>Pirellulaceae</taxon>
        <taxon>Allorhodopirellula</taxon>
    </lineage>
</organism>
<dbReference type="EMBL" id="SJPU01000001">
    <property type="protein sequence ID" value="TWU19935.1"/>
    <property type="molecule type" value="Genomic_DNA"/>
</dbReference>
<evidence type="ECO:0000313" key="3">
    <source>
        <dbReference type="Proteomes" id="UP000319908"/>
    </source>
</evidence>
<reference evidence="2 3" key="1">
    <citation type="journal article" date="2020" name="Antonie Van Leeuwenhoek">
        <title>Rhodopirellula heiligendammensis sp. nov., Rhodopirellula pilleata sp. nov., and Rhodopirellula solitaria sp. nov. isolated from natural or artificial marine surfaces in Northern Germany and California, USA, and emended description of the genus Rhodopirellula.</title>
        <authorList>
            <person name="Kallscheuer N."/>
            <person name="Wiegand S."/>
            <person name="Jogler M."/>
            <person name="Boedeker C."/>
            <person name="Peeters S.H."/>
            <person name="Rast P."/>
            <person name="Heuer A."/>
            <person name="Jetten M.S.M."/>
            <person name="Rohde M."/>
            <person name="Jogler C."/>
        </authorList>
    </citation>
    <scope>NUCLEOTIDE SEQUENCE [LARGE SCALE GENOMIC DNA]</scope>
    <source>
        <strain evidence="2 3">Poly21</strain>
    </source>
</reference>
<protein>
    <submittedName>
        <fullName evidence="2">Uncharacterized protein</fullName>
    </submittedName>
</protein>
<feature type="region of interest" description="Disordered" evidence="1">
    <location>
        <begin position="148"/>
        <end position="184"/>
    </location>
</feature>
<comment type="caution">
    <text evidence="2">The sequence shown here is derived from an EMBL/GenBank/DDBJ whole genome shotgun (WGS) entry which is preliminary data.</text>
</comment>
<feature type="region of interest" description="Disordered" evidence="1">
    <location>
        <begin position="82"/>
        <end position="108"/>
    </location>
</feature>
<keyword evidence="3" id="KW-1185">Reference proteome</keyword>
<accession>A0A5C6C763</accession>
<evidence type="ECO:0000256" key="1">
    <source>
        <dbReference type="SAM" id="MobiDB-lite"/>
    </source>
</evidence>
<evidence type="ECO:0000313" key="2">
    <source>
        <dbReference type="EMBL" id="TWU19935.1"/>
    </source>
</evidence>
<dbReference type="Proteomes" id="UP000319908">
    <property type="component" value="Unassembled WGS sequence"/>
</dbReference>